<evidence type="ECO:0000313" key="2">
    <source>
        <dbReference type="Proteomes" id="UP000032142"/>
    </source>
</evidence>
<dbReference type="GO" id="GO:0016301">
    <property type="term" value="F:kinase activity"/>
    <property type="evidence" value="ECO:0007669"/>
    <property type="project" value="UniProtKB-KW"/>
</dbReference>
<dbReference type="AlphaFoldDB" id="A0A0B0MTI6"/>
<evidence type="ECO:0000313" key="1">
    <source>
        <dbReference type="EMBL" id="KHG02246.1"/>
    </source>
</evidence>
<protein>
    <submittedName>
        <fullName evidence="1">Selenide, water dikinase</fullName>
    </submittedName>
</protein>
<dbReference type="EMBL" id="JRRC01253145">
    <property type="protein sequence ID" value="KHG02246.1"/>
    <property type="molecule type" value="Genomic_DNA"/>
</dbReference>
<reference evidence="2" key="1">
    <citation type="submission" date="2014-09" db="EMBL/GenBank/DDBJ databases">
        <authorList>
            <person name="Mudge J."/>
            <person name="Ramaraj T."/>
            <person name="Lindquist I.E."/>
            <person name="Bharti A.K."/>
            <person name="Sundararajan A."/>
            <person name="Cameron C.T."/>
            <person name="Woodward J.E."/>
            <person name="May G.D."/>
            <person name="Brubaker C."/>
            <person name="Broadhvest J."/>
            <person name="Wilkins T.A."/>
        </authorList>
    </citation>
    <scope>NUCLEOTIDE SEQUENCE</scope>
    <source>
        <strain evidence="2">cv. AKA8401</strain>
    </source>
</reference>
<keyword evidence="1" id="KW-0418">Kinase</keyword>
<dbReference type="Proteomes" id="UP000032142">
    <property type="component" value="Unassembled WGS sequence"/>
</dbReference>
<organism evidence="1 2">
    <name type="scientific">Gossypium arboreum</name>
    <name type="common">Tree cotton</name>
    <name type="synonym">Gossypium nanking</name>
    <dbReference type="NCBI Taxonomy" id="29729"/>
    <lineage>
        <taxon>Eukaryota</taxon>
        <taxon>Viridiplantae</taxon>
        <taxon>Streptophyta</taxon>
        <taxon>Embryophyta</taxon>
        <taxon>Tracheophyta</taxon>
        <taxon>Spermatophyta</taxon>
        <taxon>Magnoliopsida</taxon>
        <taxon>eudicotyledons</taxon>
        <taxon>Gunneridae</taxon>
        <taxon>Pentapetalae</taxon>
        <taxon>rosids</taxon>
        <taxon>malvids</taxon>
        <taxon>Malvales</taxon>
        <taxon>Malvaceae</taxon>
        <taxon>Malvoideae</taxon>
        <taxon>Gossypium</taxon>
    </lineage>
</organism>
<gene>
    <name evidence="1" type="ORF">F383_25964</name>
</gene>
<proteinExistence type="predicted"/>
<keyword evidence="1" id="KW-0808">Transferase</keyword>
<accession>A0A0B0MTI6</accession>
<sequence>MVEGSTGNPLKWFPGPLSSGPRPICSVHRTSAFRSTRRHRLRHIRQSEPEKLRFSGRFLRCTISFVVTCEDLDGDCAGHNTMLKSWPTGGGVITGRAGASKGLGTVP</sequence>
<keyword evidence="2" id="KW-1185">Reference proteome</keyword>
<comment type="caution">
    <text evidence="1">The sequence shown here is derived from an EMBL/GenBank/DDBJ whole genome shotgun (WGS) entry which is preliminary data.</text>
</comment>
<name>A0A0B0MTI6_GOSAR</name>